<proteinExistence type="predicted"/>
<dbReference type="Proteomes" id="UP000267017">
    <property type="component" value="Unassembled WGS sequence"/>
</dbReference>
<dbReference type="EMBL" id="RRCN01000001">
    <property type="protein sequence ID" value="RRJ61880.1"/>
    <property type="molecule type" value="Genomic_DNA"/>
</dbReference>
<dbReference type="AlphaFoldDB" id="A0A3P3TVL1"/>
<dbReference type="RefSeq" id="WP_128629801.1">
    <property type="nucleotide sequence ID" value="NZ_RRCN01000001.1"/>
</dbReference>
<comment type="caution">
    <text evidence="1">The sequence shown here is derived from an EMBL/GenBank/DDBJ whole genome shotgun (WGS) entry which is preliminary data.</text>
</comment>
<reference evidence="1 2" key="1">
    <citation type="submission" date="2018-11" db="EMBL/GenBank/DDBJ databases">
        <title>Genome sequencing of Paenibacillus sp. KCOM 3021 (= ChDC PVNT-B20).</title>
        <authorList>
            <person name="Kook J.-K."/>
            <person name="Park S.-N."/>
            <person name="Lim Y.K."/>
        </authorList>
    </citation>
    <scope>NUCLEOTIDE SEQUENCE [LARGE SCALE GENOMIC DNA]</scope>
    <source>
        <strain evidence="1 2">KCOM 3021</strain>
    </source>
</reference>
<name>A0A3P3TVL1_9BACL</name>
<dbReference type="Pfam" id="PF14435">
    <property type="entry name" value="SUKH-4"/>
    <property type="match status" value="1"/>
</dbReference>
<accession>A0A3P3TVL1</accession>
<evidence type="ECO:0000313" key="1">
    <source>
        <dbReference type="EMBL" id="RRJ61880.1"/>
    </source>
</evidence>
<keyword evidence="2" id="KW-1185">Reference proteome</keyword>
<protein>
    <submittedName>
        <fullName evidence="1">Uncharacterized protein</fullName>
    </submittedName>
</protein>
<dbReference type="OrthoDB" id="9823434at2"/>
<dbReference type="InterPro" id="IPR025851">
    <property type="entry name" value="SUKH-4"/>
</dbReference>
<sequence>MEDIKEYWNQEFFKYEKKELEKYGFQEDTVEFLCTVGLMKGERFNDRSTLRFLAEFGEETICNEKYIRIASPTLGSEGLYLKAGEDHVYYIDLPDEHNELYKKFCNTKIHDYVKFETMKFMIASTYPNVDDDELEGYQCAREVIEAFKKIDPAAVYSYSYWANRMLSYAIDYFYDEDEKFEAAIKSGKYRSSEEAYFDVLFHGMQVLETNPS</sequence>
<evidence type="ECO:0000313" key="2">
    <source>
        <dbReference type="Proteomes" id="UP000267017"/>
    </source>
</evidence>
<organism evidence="1 2">
    <name type="scientific">Paenibacillus oralis</name>
    <dbReference type="NCBI Taxonomy" id="2490856"/>
    <lineage>
        <taxon>Bacteria</taxon>
        <taxon>Bacillati</taxon>
        <taxon>Bacillota</taxon>
        <taxon>Bacilli</taxon>
        <taxon>Bacillales</taxon>
        <taxon>Paenibacillaceae</taxon>
        <taxon>Paenibacillus</taxon>
    </lineage>
</organism>
<gene>
    <name evidence="1" type="ORF">EHV15_01970</name>
</gene>